<dbReference type="EMBL" id="HBGS01017338">
    <property type="protein sequence ID" value="CAD9402968.1"/>
    <property type="molecule type" value="Transcribed_RNA"/>
</dbReference>
<keyword evidence="1" id="KW-1133">Transmembrane helix</keyword>
<organism evidence="2">
    <name type="scientific">Octactis speculum</name>
    <dbReference type="NCBI Taxonomy" id="3111310"/>
    <lineage>
        <taxon>Eukaryota</taxon>
        <taxon>Sar</taxon>
        <taxon>Stramenopiles</taxon>
        <taxon>Ochrophyta</taxon>
        <taxon>Dictyochophyceae</taxon>
        <taxon>Dictyochales</taxon>
        <taxon>Dictyochaceae</taxon>
        <taxon>Octactis</taxon>
    </lineage>
</organism>
<sequence length="100" mass="11373">MVAVTAFRRSPREAQETGAVCIIIWCIICPWVIFQILLCVFEYEQSSQEFEGGGLKARGVFAPLVLWFSVLTLIFCVYAVTRQSLQHSRPELETLLVYSV</sequence>
<evidence type="ECO:0000313" key="2">
    <source>
        <dbReference type="EMBL" id="CAD9402968.1"/>
    </source>
</evidence>
<accession>A0A7S2BPG5</accession>
<keyword evidence="1" id="KW-0812">Transmembrane</keyword>
<dbReference type="AlphaFoldDB" id="A0A7S2BPG5"/>
<keyword evidence="1" id="KW-0472">Membrane</keyword>
<feature type="transmembrane region" description="Helical" evidence="1">
    <location>
        <begin position="61"/>
        <end position="80"/>
    </location>
</feature>
<feature type="transmembrane region" description="Helical" evidence="1">
    <location>
        <begin position="20"/>
        <end position="41"/>
    </location>
</feature>
<reference evidence="2" key="1">
    <citation type="submission" date="2021-01" db="EMBL/GenBank/DDBJ databases">
        <authorList>
            <person name="Corre E."/>
            <person name="Pelletier E."/>
            <person name="Niang G."/>
            <person name="Scheremetjew M."/>
            <person name="Finn R."/>
            <person name="Kale V."/>
            <person name="Holt S."/>
            <person name="Cochrane G."/>
            <person name="Meng A."/>
            <person name="Brown T."/>
            <person name="Cohen L."/>
        </authorList>
    </citation>
    <scope>NUCLEOTIDE SEQUENCE</scope>
    <source>
        <strain evidence="2">CCMP1381</strain>
    </source>
</reference>
<evidence type="ECO:0000256" key="1">
    <source>
        <dbReference type="SAM" id="Phobius"/>
    </source>
</evidence>
<gene>
    <name evidence="2" type="ORF">DSPE1174_LOCUS9112</name>
</gene>
<name>A0A7S2BPG5_9STRA</name>
<proteinExistence type="predicted"/>
<protein>
    <submittedName>
        <fullName evidence="2">Uncharacterized protein</fullName>
    </submittedName>
</protein>